<sequence>MHQTMIPKYLFMFILSFIVVNSIQPIIATNIYDLKSIVKFMDDIEVKIYNDYQLTNITLSENEKNKILEKILIDLTNLLEELNKVTDDKRGSVFGLRYFMKLLQEYKIKNNYPRSDSVESYLILIDEKRQLIESYAGSLLFIRDRNSFDDIGGFCPFVPKITRALNALKYHGQHYERVYEKLMTEILSDMKEEENSNFCGLTFSFQQGIFDYYRLAMTSYLKKFIMFYFLQIFKDRCGDNMSMDPRNEKLNLISDFSKNMMLTKNVLKNVRHYMHRCDVKKFEKLNKESYYELERMIQAIIIEEKDLTASRDSCSENCNLRDTIDHAECTELYECRFIDSSLDICELSYEDPTRRYAWFRDSNGVIYGDNNNEKCPRELRSVYSYYNPLGLTYCDYCVCSCVRKSKRE</sequence>
<dbReference type="PANTHER" id="PTHR47890:SF1">
    <property type="entry name" value="LD24308P"/>
    <property type="match status" value="1"/>
</dbReference>
<evidence type="ECO:0008006" key="4">
    <source>
        <dbReference type="Google" id="ProtNLM"/>
    </source>
</evidence>
<evidence type="ECO:0000313" key="2">
    <source>
        <dbReference type="EMBL" id="KAH0549278.1"/>
    </source>
</evidence>
<proteinExistence type="predicted"/>
<reference evidence="2 3" key="1">
    <citation type="journal article" date="2021" name="J. Hered.">
        <title>A chromosome-level genome assembly of the parasitoid wasp, Cotesia glomerata (Hymenoptera: Braconidae).</title>
        <authorList>
            <person name="Pinto B.J."/>
            <person name="Weis J.J."/>
            <person name="Gamble T."/>
            <person name="Ode P.J."/>
            <person name="Paul R."/>
            <person name="Zaspel J.M."/>
        </authorList>
    </citation>
    <scope>NUCLEOTIDE SEQUENCE [LARGE SCALE GENOMIC DNA]</scope>
    <source>
        <strain evidence="2">CgM1</strain>
    </source>
</reference>
<dbReference type="PANTHER" id="PTHR47890">
    <property type="entry name" value="LD24308P"/>
    <property type="match status" value="1"/>
</dbReference>
<protein>
    <recommendedName>
        <fullName evidence="4">Venom protein</fullName>
    </recommendedName>
</protein>
<evidence type="ECO:0000313" key="3">
    <source>
        <dbReference type="Proteomes" id="UP000826195"/>
    </source>
</evidence>
<comment type="caution">
    <text evidence="2">The sequence shown here is derived from an EMBL/GenBank/DDBJ whole genome shotgun (WGS) entry which is preliminary data.</text>
</comment>
<dbReference type="AlphaFoldDB" id="A0AAV7IDT9"/>
<gene>
    <name evidence="2" type="ORF">KQX54_007570</name>
</gene>
<feature type="signal peptide" evidence="1">
    <location>
        <begin position="1"/>
        <end position="22"/>
    </location>
</feature>
<keyword evidence="3" id="KW-1185">Reference proteome</keyword>
<name>A0AAV7IDT9_COTGL</name>
<dbReference type="Pfam" id="PF16061">
    <property type="entry name" value="DUF4803"/>
    <property type="match status" value="1"/>
</dbReference>
<dbReference type="EMBL" id="JAHXZJ010001864">
    <property type="protein sequence ID" value="KAH0549278.1"/>
    <property type="molecule type" value="Genomic_DNA"/>
</dbReference>
<evidence type="ECO:0000256" key="1">
    <source>
        <dbReference type="SAM" id="SignalP"/>
    </source>
</evidence>
<feature type="chain" id="PRO_5043922187" description="Venom protein" evidence="1">
    <location>
        <begin position="23"/>
        <end position="408"/>
    </location>
</feature>
<dbReference type="Proteomes" id="UP000826195">
    <property type="component" value="Unassembled WGS sequence"/>
</dbReference>
<keyword evidence="1" id="KW-0732">Signal</keyword>
<accession>A0AAV7IDT9</accession>
<organism evidence="2 3">
    <name type="scientific">Cotesia glomerata</name>
    <name type="common">Lepidopteran parasitic wasp</name>
    <name type="synonym">Apanteles glomeratus</name>
    <dbReference type="NCBI Taxonomy" id="32391"/>
    <lineage>
        <taxon>Eukaryota</taxon>
        <taxon>Metazoa</taxon>
        <taxon>Ecdysozoa</taxon>
        <taxon>Arthropoda</taxon>
        <taxon>Hexapoda</taxon>
        <taxon>Insecta</taxon>
        <taxon>Pterygota</taxon>
        <taxon>Neoptera</taxon>
        <taxon>Endopterygota</taxon>
        <taxon>Hymenoptera</taxon>
        <taxon>Apocrita</taxon>
        <taxon>Ichneumonoidea</taxon>
        <taxon>Braconidae</taxon>
        <taxon>Microgastrinae</taxon>
        <taxon>Cotesia</taxon>
    </lineage>
</organism>
<dbReference type="InterPro" id="IPR032062">
    <property type="entry name" value="DUF4803"/>
</dbReference>